<accession>A0A423IA77</accession>
<evidence type="ECO:0000313" key="3">
    <source>
        <dbReference type="Proteomes" id="UP000284168"/>
    </source>
</evidence>
<evidence type="ECO:0000259" key="1">
    <source>
        <dbReference type="Pfam" id="PF13878"/>
    </source>
</evidence>
<proteinExistence type="predicted"/>
<dbReference type="EMBL" id="MOBN01000041">
    <property type="protein sequence ID" value="RON22289.1"/>
    <property type="molecule type" value="Genomic_DNA"/>
</dbReference>
<feature type="domain" description="N-acetyltransferase ESCO zinc-finger" evidence="1">
    <location>
        <begin position="3"/>
        <end position="30"/>
    </location>
</feature>
<dbReference type="Proteomes" id="UP000284168">
    <property type="component" value="Unassembled WGS sequence"/>
</dbReference>
<dbReference type="RefSeq" id="WP_123722503.1">
    <property type="nucleotide sequence ID" value="NZ_MOBN01000041.1"/>
</dbReference>
<dbReference type="Pfam" id="PF13878">
    <property type="entry name" value="zf-C2H2_3"/>
    <property type="match status" value="1"/>
</dbReference>
<sequence length="123" mass="13614">MSTATCRICGLLYVSSLVEDQKTHAAIHKKLASGSQPQKVRDFSKAFGWAVAHNDGGLERMKDQHDPELGKLVVAFSWWSRGVQVKDFDSYMEAHLAFADSLVSGIDVDKTSAAIKKWERFAG</sequence>
<dbReference type="AlphaFoldDB" id="A0A423IA77"/>
<gene>
    <name evidence="2" type="ORF">BK663_24665</name>
</gene>
<dbReference type="InterPro" id="IPR028005">
    <property type="entry name" value="AcTrfase_ESCO_Znf_dom"/>
</dbReference>
<reference evidence="2 3" key="1">
    <citation type="submission" date="2016-10" db="EMBL/GenBank/DDBJ databases">
        <title>Comparative genome analysis of multiple Pseudomonas spp. focuses on biocontrol and plant growth promoting traits.</title>
        <authorList>
            <person name="Tao X.-Y."/>
            <person name="Taylor C.G."/>
        </authorList>
    </citation>
    <scope>NUCLEOTIDE SEQUENCE [LARGE SCALE GENOMIC DNA]</scope>
    <source>
        <strain evidence="2 3">48C10</strain>
    </source>
</reference>
<comment type="caution">
    <text evidence="2">The sequence shown here is derived from an EMBL/GenBank/DDBJ whole genome shotgun (WGS) entry which is preliminary data.</text>
</comment>
<organism evidence="2 3">
    <name type="scientific">Pseudomonas lini</name>
    <dbReference type="NCBI Taxonomy" id="163011"/>
    <lineage>
        <taxon>Bacteria</taxon>
        <taxon>Pseudomonadati</taxon>
        <taxon>Pseudomonadota</taxon>
        <taxon>Gammaproteobacteria</taxon>
        <taxon>Pseudomonadales</taxon>
        <taxon>Pseudomonadaceae</taxon>
        <taxon>Pseudomonas</taxon>
    </lineage>
</organism>
<name>A0A423IA77_9PSED</name>
<evidence type="ECO:0000313" key="2">
    <source>
        <dbReference type="EMBL" id="RON22289.1"/>
    </source>
</evidence>
<protein>
    <recommendedName>
        <fullName evidence="1">N-acetyltransferase ESCO zinc-finger domain-containing protein</fullName>
    </recommendedName>
</protein>